<proteinExistence type="predicted"/>
<organism evidence="1 2">
    <name type="scientific">Bacteroides fragilis str. 3988T(B)14</name>
    <dbReference type="NCBI Taxonomy" id="1339315"/>
    <lineage>
        <taxon>Bacteria</taxon>
        <taxon>Pseudomonadati</taxon>
        <taxon>Bacteroidota</taxon>
        <taxon>Bacteroidia</taxon>
        <taxon>Bacteroidales</taxon>
        <taxon>Bacteroidaceae</taxon>
        <taxon>Bacteroides</taxon>
    </lineage>
</organism>
<sequence>MKQIIWSSDALLDETAREYYQNFKREELDDDAYKVSDEEWSDEVYNELGDERKNLNKDVNGVIIAFGDLGLWNGRKQGYQILGDNIARILQSTQYDAEWYGDGYDIRGRMSHHDGTNYVLYRVAENRDDAEQIAAKIYNYEIDENGFRQVTRSLHPYVAAVYGWKTLQDNLVQVKSL</sequence>
<evidence type="ECO:0000313" key="1">
    <source>
        <dbReference type="EMBL" id="EXY76182.1"/>
    </source>
</evidence>
<dbReference type="RefSeq" id="WP_008669090.1">
    <property type="nucleotide sequence ID" value="NZ_JGCY01000212.1"/>
</dbReference>
<evidence type="ECO:0000313" key="2">
    <source>
        <dbReference type="Proteomes" id="UP000020529"/>
    </source>
</evidence>
<dbReference type="PATRIC" id="fig|1339315.3.peg.807"/>
<comment type="caution">
    <text evidence="1">The sequence shown here is derived from an EMBL/GenBank/DDBJ whole genome shotgun (WGS) entry which is preliminary data.</text>
</comment>
<accession>A0A015T135</accession>
<name>A0A015T135_BACFG</name>
<protein>
    <submittedName>
        <fullName evidence="1">Uncharacterized protein</fullName>
    </submittedName>
</protein>
<gene>
    <name evidence="1" type="ORF">M124_4949</name>
</gene>
<dbReference type="EMBL" id="JGCY01000212">
    <property type="protein sequence ID" value="EXY76182.1"/>
    <property type="molecule type" value="Genomic_DNA"/>
</dbReference>
<dbReference type="AlphaFoldDB" id="A0A015T135"/>
<dbReference type="Proteomes" id="UP000020529">
    <property type="component" value="Unassembled WGS sequence"/>
</dbReference>
<reference evidence="1 2" key="1">
    <citation type="submission" date="2014-02" db="EMBL/GenBank/DDBJ databases">
        <authorList>
            <person name="Sears C."/>
            <person name="Carroll K."/>
            <person name="Sack B.R."/>
            <person name="Qadri F."/>
            <person name="Myers L.L."/>
            <person name="Chung G.-T."/>
            <person name="Escheverria P."/>
            <person name="Fraser C.M."/>
            <person name="Sadzewicz L."/>
            <person name="Shefchek K.A."/>
            <person name="Tallon L."/>
            <person name="Das S.P."/>
            <person name="Daugherty S."/>
            <person name="Mongodin E.F."/>
        </authorList>
    </citation>
    <scope>NUCLEOTIDE SEQUENCE [LARGE SCALE GENOMIC DNA]</scope>
    <source>
        <strain evidence="2">3988T(B)14</strain>
    </source>
</reference>